<evidence type="ECO:0000313" key="3">
    <source>
        <dbReference type="EMBL" id="KFI95358.1"/>
    </source>
</evidence>
<proteinExistence type="predicted"/>
<evidence type="ECO:0000313" key="4">
    <source>
        <dbReference type="Proteomes" id="UP000029033"/>
    </source>
</evidence>
<comment type="caution">
    <text evidence="3">The sequence shown here is derived from an EMBL/GenBank/DDBJ whole genome shotgun (WGS) entry which is preliminary data.</text>
</comment>
<dbReference type="Pfam" id="PF13672">
    <property type="entry name" value="PP2C_2"/>
    <property type="match status" value="1"/>
</dbReference>
<feature type="compositionally biased region" description="Low complexity" evidence="1">
    <location>
        <begin position="119"/>
        <end position="153"/>
    </location>
</feature>
<dbReference type="Proteomes" id="UP000029033">
    <property type="component" value="Unassembled WGS sequence"/>
</dbReference>
<dbReference type="STRING" id="158787.BSCA_1321"/>
<reference evidence="3 4" key="1">
    <citation type="submission" date="2014-03" db="EMBL/GenBank/DDBJ databases">
        <title>Genomics of Bifidobacteria.</title>
        <authorList>
            <person name="Ventura M."/>
            <person name="Milani C."/>
            <person name="Lugli G.A."/>
        </authorList>
    </citation>
    <scope>NUCLEOTIDE SEQUENCE [LARGE SCALE GENOMIC DNA]</scope>
    <source>
        <strain evidence="3 4">LMG 21589</strain>
    </source>
</reference>
<keyword evidence="4" id="KW-1185">Reference proteome</keyword>
<dbReference type="EMBL" id="JGZO01000003">
    <property type="protein sequence ID" value="KFI95358.1"/>
    <property type="molecule type" value="Genomic_DNA"/>
</dbReference>
<dbReference type="InterPro" id="IPR001932">
    <property type="entry name" value="PPM-type_phosphatase-like_dom"/>
</dbReference>
<protein>
    <submittedName>
        <fullName evidence="3">Protein serine/threonine phosphatase</fullName>
    </submittedName>
</protein>
<organism evidence="3 4">
    <name type="scientific">Bifidobacterium scardovii</name>
    <dbReference type="NCBI Taxonomy" id="158787"/>
    <lineage>
        <taxon>Bacteria</taxon>
        <taxon>Bacillati</taxon>
        <taxon>Actinomycetota</taxon>
        <taxon>Actinomycetes</taxon>
        <taxon>Bifidobacteriales</taxon>
        <taxon>Bifidobacteriaceae</taxon>
        <taxon>Bifidobacterium</taxon>
    </lineage>
</organism>
<dbReference type="RefSeq" id="WP_081892859.1">
    <property type="nucleotide sequence ID" value="NZ_JASOEM010000004.1"/>
</dbReference>
<sequence length="563" mass="59049">MVAPAQHIAPKAGDTSLLPSSPDTTPTDRVDAAPVEGAAQSATEEPTSNGPSTSAPEPQATDSAVDEDPTRPIVVQTGPGTASPDTVPTSAVPSPSASEQAPIDAATESVPERITPNHAADNAEPQPPANDAQPAPTPPAADSSSADDMVPADNGDTQSTVSAPSEEFPSPEDSATPAPRQASPATPSTPAEDAPIRHVDTLSSAWLGQYLKTVNSGWRRGVTNIGEADLPEAPLFAADENQQLACASSVADVVSHQGLLVGFASTRGLHHQSDSPGAQPSVREDAVACGTAAEGRYIVGAIADGVSAARYSRYGAQLAVKSAIKETRRQLEALTPGEAEWQRHLDFSQVTAYVCASMRNYCSKLGYGRDGKPMLSDDEIAGGILGTTCEVLVVRAADHAGGDAPSTGEPEPTEYVRAMLAGDGSGFILHSGANYSEDPTAADRVESLSTVRFRNGLYADSNRVVALPSVRHDDYSIVGAGHEHHGDYPIVESGRLQRGDCIMITTDGIGKDMDKHPQVRGYCVKELAGRNVDNPITEWELLRVIQYLFPDSDDDRTVLAVWR</sequence>
<evidence type="ECO:0000256" key="1">
    <source>
        <dbReference type="SAM" id="MobiDB-lite"/>
    </source>
</evidence>
<feature type="region of interest" description="Disordered" evidence="1">
    <location>
        <begin position="1"/>
        <end position="196"/>
    </location>
</feature>
<dbReference type="eggNOG" id="COG0631">
    <property type="taxonomic scope" value="Bacteria"/>
</dbReference>
<dbReference type="Gene3D" id="3.60.40.10">
    <property type="entry name" value="PPM-type phosphatase domain"/>
    <property type="match status" value="1"/>
</dbReference>
<feature type="domain" description="PPM-type phosphatase" evidence="2">
    <location>
        <begin position="281"/>
        <end position="346"/>
    </location>
</feature>
<feature type="compositionally biased region" description="Polar residues" evidence="1">
    <location>
        <begin position="40"/>
        <end position="62"/>
    </location>
</feature>
<gene>
    <name evidence="3" type="ORF">BSCA_1321</name>
</gene>
<name>A0A087DIK8_9BIFI</name>
<dbReference type="AlphaFoldDB" id="A0A087DIK8"/>
<dbReference type="InterPro" id="IPR036457">
    <property type="entry name" value="PPM-type-like_dom_sf"/>
</dbReference>
<feature type="compositionally biased region" description="Low complexity" evidence="1">
    <location>
        <begin position="83"/>
        <end position="98"/>
    </location>
</feature>
<dbReference type="SUPFAM" id="SSF81606">
    <property type="entry name" value="PP2C-like"/>
    <property type="match status" value="1"/>
</dbReference>
<accession>A0A087DIK8</accession>
<evidence type="ECO:0000259" key="2">
    <source>
        <dbReference type="Pfam" id="PF13672"/>
    </source>
</evidence>